<dbReference type="SUPFAM" id="SSF51197">
    <property type="entry name" value="Clavaminate synthase-like"/>
    <property type="match status" value="1"/>
</dbReference>
<feature type="region of interest" description="Disordered" evidence="1">
    <location>
        <begin position="295"/>
        <end position="319"/>
    </location>
</feature>
<dbReference type="PANTHER" id="PTHR20883">
    <property type="entry name" value="PHYTANOYL-COA DIOXYGENASE DOMAIN CONTAINING 1"/>
    <property type="match status" value="1"/>
</dbReference>
<evidence type="ECO:0000256" key="1">
    <source>
        <dbReference type="SAM" id="MobiDB-lite"/>
    </source>
</evidence>
<dbReference type="OrthoDB" id="183023at2"/>
<dbReference type="EMBL" id="VIVR01000001">
    <property type="protein sequence ID" value="TWE15534.1"/>
    <property type="molecule type" value="Genomic_DNA"/>
</dbReference>
<dbReference type="AlphaFoldDB" id="A0A561EIV1"/>
<dbReference type="Pfam" id="PF05721">
    <property type="entry name" value="PhyH"/>
    <property type="match status" value="1"/>
</dbReference>
<keyword evidence="2" id="KW-0223">Dioxygenase</keyword>
<keyword evidence="2" id="KW-0560">Oxidoreductase</keyword>
<keyword evidence="3" id="KW-1185">Reference proteome</keyword>
<accession>A0A561EIV1</accession>
<dbReference type="GO" id="GO:0005506">
    <property type="term" value="F:iron ion binding"/>
    <property type="evidence" value="ECO:0007669"/>
    <property type="project" value="UniProtKB-ARBA"/>
</dbReference>
<dbReference type="Proteomes" id="UP000318416">
    <property type="component" value="Unassembled WGS sequence"/>
</dbReference>
<evidence type="ECO:0000313" key="2">
    <source>
        <dbReference type="EMBL" id="TWE15534.1"/>
    </source>
</evidence>
<dbReference type="Gene3D" id="2.60.120.620">
    <property type="entry name" value="q2cbj1_9rhob like domain"/>
    <property type="match status" value="1"/>
</dbReference>
<protein>
    <submittedName>
        <fullName evidence="2">Phytanoyl-CoA dioxygenase PhyH</fullName>
    </submittedName>
</protein>
<comment type="caution">
    <text evidence="2">The sequence shown here is derived from an EMBL/GenBank/DDBJ whole genome shotgun (WGS) entry which is preliminary data.</text>
</comment>
<dbReference type="RefSeq" id="WP_145787063.1">
    <property type="nucleotide sequence ID" value="NZ_BAAABR010000028.1"/>
</dbReference>
<name>A0A561EIV1_9ACTN</name>
<organism evidence="2 3">
    <name type="scientific">Kitasatospora atroaurantiaca</name>
    <dbReference type="NCBI Taxonomy" id="285545"/>
    <lineage>
        <taxon>Bacteria</taxon>
        <taxon>Bacillati</taxon>
        <taxon>Actinomycetota</taxon>
        <taxon>Actinomycetes</taxon>
        <taxon>Kitasatosporales</taxon>
        <taxon>Streptomycetaceae</taxon>
        <taxon>Kitasatospora</taxon>
    </lineage>
</organism>
<dbReference type="InterPro" id="IPR008775">
    <property type="entry name" value="Phytyl_CoA_dOase-like"/>
</dbReference>
<proteinExistence type="predicted"/>
<reference evidence="2 3" key="1">
    <citation type="submission" date="2019-06" db="EMBL/GenBank/DDBJ databases">
        <title>Sequencing the genomes of 1000 actinobacteria strains.</title>
        <authorList>
            <person name="Klenk H.-P."/>
        </authorList>
    </citation>
    <scope>NUCLEOTIDE SEQUENCE [LARGE SCALE GENOMIC DNA]</scope>
    <source>
        <strain evidence="2 3">DSM 41649</strain>
    </source>
</reference>
<dbReference type="PANTHER" id="PTHR20883:SF14">
    <property type="entry name" value="PHYTANOYL-COA DIOXYGENASE"/>
    <property type="match status" value="1"/>
</dbReference>
<evidence type="ECO:0000313" key="3">
    <source>
        <dbReference type="Proteomes" id="UP000318416"/>
    </source>
</evidence>
<gene>
    <name evidence="2" type="ORF">FB465_0434</name>
</gene>
<dbReference type="GO" id="GO:0016706">
    <property type="term" value="F:2-oxoglutarate-dependent dioxygenase activity"/>
    <property type="evidence" value="ECO:0007669"/>
    <property type="project" value="UniProtKB-ARBA"/>
</dbReference>
<sequence length="319" mass="34990">MNLADYDSSADRADGPRLRERFRADSFLFFRGLLDPQEVAGVRRAVLERLRSIGWLAEGNDPDAALPGEVLHHDRGVMDGRPVIDPGWREGYRAVQSLEALHRLAHDPGLRAVLALLLGERVVVHPRKIARISFPGLVFPTPPHQDALFNQIPVDVLTVWIPLGDCPAELGSLRVLRGSANQGVRPVFSEHGLGGESVDVPLDAPDWVGGDYRCGDAIVFHSRTVHMTPPNLGGAVRLSMDCRFQSADDPVKPAALMPHGYSSKQLPGWSDLTSGWRTARWVEVDEPVRIAAVPGGRPQRSRLLHETHDHQQPGTGVHG</sequence>